<reference evidence="4 5" key="1">
    <citation type="submission" date="2022-04" db="EMBL/GenBank/DDBJ databases">
        <title>The arsenic-methylating capacity of Chitinophaga filiformis YT5 during chitin decomposition.</title>
        <authorList>
            <person name="Chen G."/>
            <person name="Liang Y."/>
        </authorList>
    </citation>
    <scope>NUCLEOTIDE SEQUENCE [LARGE SCALE GENOMIC DNA]</scope>
    <source>
        <strain evidence="4 5">YT5</strain>
    </source>
</reference>
<dbReference type="RefSeq" id="WP_247810406.1">
    <property type="nucleotide sequence ID" value="NZ_CP095855.1"/>
</dbReference>
<dbReference type="PIRSF" id="PIRSF018266">
    <property type="entry name" value="FecR"/>
    <property type="match status" value="1"/>
</dbReference>
<dbReference type="PANTHER" id="PTHR30273:SF2">
    <property type="entry name" value="PROTEIN FECR"/>
    <property type="match status" value="1"/>
</dbReference>
<name>A0ABY4HWT0_CHIFI</name>
<evidence type="ECO:0000259" key="3">
    <source>
        <dbReference type="Pfam" id="PF16344"/>
    </source>
</evidence>
<dbReference type="InterPro" id="IPR032508">
    <property type="entry name" value="FecR_C"/>
</dbReference>
<organism evidence="4 5">
    <name type="scientific">Chitinophaga filiformis</name>
    <name type="common">Myxococcus filiformis</name>
    <name type="synonym">Flexibacter filiformis</name>
    <dbReference type="NCBI Taxonomy" id="104663"/>
    <lineage>
        <taxon>Bacteria</taxon>
        <taxon>Pseudomonadati</taxon>
        <taxon>Bacteroidota</taxon>
        <taxon>Chitinophagia</taxon>
        <taxon>Chitinophagales</taxon>
        <taxon>Chitinophagaceae</taxon>
        <taxon>Chitinophaga</taxon>
    </lineage>
</organism>
<feature type="domain" description="FecR protein" evidence="2">
    <location>
        <begin position="168"/>
        <end position="261"/>
    </location>
</feature>
<keyword evidence="1" id="KW-0472">Membrane</keyword>
<gene>
    <name evidence="4" type="ORF">MYF79_24235</name>
</gene>
<evidence type="ECO:0000259" key="2">
    <source>
        <dbReference type="Pfam" id="PF04773"/>
    </source>
</evidence>
<feature type="domain" description="Protein FecR C-terminal" evidence="3">
    <location>
        <begin position="303"/>
        <end position="371"/>
    </location>
</feature>
<accession>A0ABY4HWT0</accession>
<dbReference type="Pfam" id="PF04773">
    <property type="entry name" value="FecR"/>
    <property type="match status" value="1"/>
</dbReference>
<dbReference type="Gene3D" id="3.55.50.30">
    <property type="match status" value="1"/>
</dbReference>
<dbReference type="InterPro" id="IPR006860">
    <property type="entry name" value="FecR"/>
</dbReference>
<evidence type="ECO:0000256" key="1">
    <source>
        <dbReference type="SAM" id="Phobius"/>
    </source>
</evidence>
<protein>
    <submittedName>
        <fullName evidence="4">FecR domain-containing protein</fullName>
    </submittedName>
</protein>
<dbReference type="Gene3D" id="2.60.120.1440">
    <property type="match status" value="1"/>
</dbReference>
<keyword evidence="5" id="KW-1185">Reference proteome</keyword>
<keyword evidence="1" id="KW-1133">Transmembrane helix</keyword>
<dbReference type="Proteomes" id="UP000830198">
    <property type="component" value="Chromosome"/>
</dbReference>
<feature type="transmembrane region" description="Helical" evidence="1">
    <location>
        <begin position="80"/>
        <end position="102"/>
    </location>
</feature>
<dbReference type="PANTHER" id="PTHR30273">
    <property type="entry name" value="PERIPLASMIC SIGNAL SENSOR AND SIGMA FACTOR ACTIVATOR FECR-RELATED"/>
    <property type="match status" value="1"/>
</dbReference>
<evidence type="ECO:0000313" key="4">
    <source>
        <dbReference type="EMBL" id="UPK68065.1"/>
    </source>
</evidence>
<dbReference type="InterPro" id="IPR012373">
    <property type="entry name" value="Ferrdict_sens_TM"/>
</dbReference>
<evidence type="ECO:0000313" key="5">
    <source>
        <dbReference type="Proteomes" id="UP000830198"/>
    </source>
</evidence>
<proteinExistence type="predicted"/>
<dbReference type="EMBL" id="CP095855">
    <property type="protein sequence ID" value="UPK68065.1"/>
    <property type="molecule type" value="Genomic_DNA"/>
</dbReference>
<dbReference type="Pfam" id="PF16344">
    <property type="entry name" value="FecR_C"/>
    <property type="match status" value="1"/>
</dbReference>
<keyword evidence="1" id="KW-0812">Transmembrane</keyword>
<sequence>MNFDPDYIKELVLDKIAGTIDEESALYLEKLIAENPEALKIYQTLHEQYTTEYLHEVALQAQPNESIILHKIRKQKTRQLWLKATAGIAAAVVISVGTYLLLSRNSSPDHMPIAANQSKQIMLQLPGGQAISLSSRQGEINVGNTHLSNNNKTLTYSSHEEGSQKATIIVPPGKDYTVQLDDGTQIQLNAATHLEFPLKFTGNTREVSIIGEAYIKVTKDPKRPFIVHLPHSTVQVLGTEFNVNTYEVGQERVALVEGSVKMAAGNRSLLLTPGNEATVTEGEEMKVDAFSARERLSWRRGLYFFHNATFEEVSRILPRWFGVEVIIENRKTGKSRFTGFIDRNAPISQSLDLLKETNAFNYVIVGDTVFIR</sequence>